<evidence type="ECO:0000256" key="2">
    <source>
        <dbReference type="ARBA" id="ARBA00022737"/>
    </source>
</evidence>
<sequence length="756" mass="85201">MDSARSGFLSPEQQIESSVSISLSTPLKENFNDSTDTAHFPSEDLPDLDENGLLDWSDKKLVKSLPREKCAELVRLKRNILRLNVSRNSLRSIDCALLPLEKCSEIDASQNELTQLQQFLQLIQTLKKLNLADNRINSLGCLDTFVNLQWLNFSHNRIENLPKLDQLHNLSTLILNCNRLRAIPNLSKLEALTELGLHGNLIRSFENIHTLITSQNLRILDLGGNLISDLCEINYLRGFTYLESLTVLGNNFASPDGCKFSYRPFVYSCVLGELKILDGVCLSEGEVLKGEWLHSNRKTRSFRPGSGSHAQLCAFLLLECPLVSKELPIEGVNDDRLKKIIQKRREYKDVRLHHHSTPSLTYGKRQNFMSTTVSPISRFNTTPRGGTVLKNINFSPPSSPRNKNLEEKTTKNWRVNTVVSSNKEQQKLIDDSANFTPTTISVALPQTPKTARKDEDLNINGTQSSHIKTTTFETTSVDDTIPQQPQQQPPKDFPQIGILRSASIHPSPNPRSFNIVRNATFSHPSPKLSNNLKTSENIKVPLLGKATEKKKTKAVGCFRSVLAQKLRRRSTAPMQQPTTTNSEQTRNQLLQKRVDKLNEQNNMLFEIGEENVKTLQQLAGRLEQVESALTTQINQNRTLCDLLLPTPTHLTTKKMDGTNSVLVSWENVIPILNAIDHYDVFVNEKQVGKVVARNKRLLITDTNLNEDMRVSVQACFSKLNNARSQKAEIILHAAEEDEKGEEDSPDGKENEKERIS</sequence>
<feature type="coiled-coil region" evidence="3">
    <location>
        <begin position="580"/>
        <end position="635"/>
    </location>
</feature>
<comment type="caution">
    <text evidence="5">The sequence shown here is derived from an EMBL/GenBank/DDBJ whole genome shotgun (WGS) entry which is preliminary data.</text>
</comment>
<dbReference type="SMART" id="SM00365">
    <property type="entry name" value="LRR_SD22"/>
    <property type="match status" value="4"/>
</dbReference>
<keyword evidence="3" id="KW-0175">Coiled coil</keyword>
<evidence type="ECO:0000256" key="4">
    <source>
        <dbReference type="SAM" id="MobiDB-lite"/>
    </source>
</evidence>
<dbReference type="AlphaFoldDB" id="A0A6V7TU78"/>
<name>A0A6V7TU78_MELEN</name>
<dbReference type="Pfam" id="PF12799">
    <property type="entry name" value="LRR_4"/>
    <property type="match status" value="1"/>
</dbReference>
<dbReference type="PROSITE" id="PS51450">
    <property type="entry name" value="LRR"/>
    <property type="match status" value="5"/>
</dbReference>
<reference evidence="5 6" key="1">
    <citation type="submission" date="2020-08" db="EMBL/GenBank/DDBJ databases">
        <authorList>
            <person name="Koutsovoulos G."/>
            <person name="Danchin GJ E."/>
        </authorList>
    </citation>
    <scope>NUCLEOTIDE SEQUENCE [LARGE SCALE GENOMIC DNA]</scope>
</reference>
<feature type="region of interest" description="Disordered" evidence="4">
    <location>
        <begin position="1"/>
        <end position="20"/>
    </location>
</feature>
<feature type="compositionally biased region" description="Basic and acidic residues" evidence="4">
    <location>
        <begin position="745"/>
        <end position="756"/>
    </location>
</feature>
<dbReference type="Gene3D" id="3.80.10.10">
    <property type="entry name" value="Ribonuclease Inhibitor"/>
    <property type="match status" value="2"/>
</dbReference>
<feature type="compositionally biased region" description="Polar residues" evidence="4">
    <location>
        <begin position="11"/>
        <end position="20"/>
    </location>
</feature>
<dbReference type="OrthoDB" id="5954088at2759"/>
<dbReference type="InterPro" id="IPR032675">
    <property type="entry name" value="LRR_dom_sf"/>
</dbReference>
<evidence type="ECO:0000313" key="5">
    <source>
        <dbReference type="EMBL" id="CAD2135025.1"/>
    </source>
</evidence>
<dbReference type="GO" id="GO:0005737">
    <property type="term" value="C:cytoplasm"/>
    <property type="evidence" value="ECO:0007669"/>
    <property type="project" value="TreeGrafter"/>
</dbReference>
<keyword evidence="1" id="KW-0433">Leucine-rich repeat</keyword>
<evidence type="ECO:0000313" key="6">
    <source>
        <dbReference type="Proteomes" id="UP000580250"/>
    </source>
</evidence>
<dbReference type="InterPro" id="IPR025875">
    <property type="entry name" value="Leu-rich_rpt_4"/>
</dbReference>
<dbReference type="SUPFAM" id="SSF52058">
    <property type="entry name" value="L domain-like"/>
    <property type="match status" value="1"/>
</dbReference>
<feature type="region of interest" description="Disordered" evidence="4">
    <location>
        <begin position="730"/>
        <end position="756"/>
    </location>
</feature>
<dbReference type="SMART" id="SM00364">
    <property type="entry name" value="LRR_BAC"/>
    <property type="match status" value="4"/>
</dbReference>
<dbReference type="Proteomes" id="UP000580250">
    <property type="component" value="Unassembled WGS sequence"/>
</dbReference>
<accession>A0A6V7TU78</accession>
<evidence type="ECO:0000256" key="1">
    <source>
        <dbReference type="ARBA" id="ARBA00022614"/>
    </source>
</evidence>
<proteinExistence type="predicted"/>
<protein>
    <submittedName>
        <fullName evidence="5">Uncharacterized protein</fullName>
    </submittedName>
</protein>
<evidence type="ECO:0000256" key="3">
    <source>
        <dbReference type="SAM" id="Coils"/>
    </source>
</evidence>
<dbReference type="PANTHER" id="PTHR15454">
    <property type="entry name" value="NISCHARIN RELATED"/>
    <property type="match status" value="1"/>
</dbReference>
<gene>
    <name evidence="5" type="ORF">MENT_LOCUS4567</name>
</gene>
<organism evidence="5 6">
    <name type="scientific">Meloidogyne enterolobii</name>
    <name type="common">Root-knot nematode worm</name>
    <name type="synonym">Meloidogyne mayaguensis</name>
    <dbReference type="NCBI Taxonomy" id="390850"/>
    <lineage>
        <taxon>Eukaryota</taxon>
        <taxon>Metazoa</taxon>
        <taxon>Ecdysozoa</taxon>
        <taxon>Nematoda</taxon>
        <taxon>Chromadorea</taxon>
        <taxon>Rhabditida</taxon>
        <taxon>Tylenchina</taxon>
        <taxon>Tylenchomorpha</taxon>
        <taxon>Tylenchoidea</taxon>
        <taxon>Meloidogynidae</taxon>
        <taxon>Meloidogyninae</taxon>
        <taxon>Meloidogyne</taxon>
    </lineage>
</organism>
<dbReference type="EMBL" id="CAJEWN010000016">
    <property type="protein sequence ID" value="CAD2135025.1"/>
    <property type="molecule type" value="Genomic_DNA"/>
</dbReference>
<keyword evidence="2" id="KW-0677">Repeat</keyword>
<dbReference type="InterPro" id="IPR001611">
    <property type="entry name" value="Leu-rich_rpt"/>
</dbReference>
<feature type="compositionally biased region" description="Acidic residues" evidence="4">
    <location>
        <begin position="735"/>
        <end position="744"/>
    </location>
</feature>